<dbReference type="EMBL" id="JAJSON010000004">
    <property type="protein sequence ID" value="MCG9970099.1"/>
    <property type="molecule type" value="Genomic_DNA"/>
</dbReference>
<dbReference type="RefSeq" id="WP_240095232.1">
    <property type="nucleotide sequence ID" value="NZ_JAJSON010000004.1"/>
</dbReference>
<dbReference type="SUPFAM" id="SSF53187">
    <property type="entry name" value="Zn-dependent exopeptidases"/>
    <property type="match status" value="1"/>
</dbReference>
<evidence type="ECO:0000259" key="1">
    <source>
        <dbReference type="Pfam" id="PF04389"/>
    </source>
</evidence>
<protein>
    <submittedName>
        <fullName evidence="2">M20/M25/M40 family metallo-hydrolase</fullName>
    </submittedName>
</protein>
<dbReference type="Proteomes" id="UP001139344">
    <property type="component" value="Unassembled WGS sequence"/>
</dbReference>
<evidence type="ECO:0000313" key="2">
    <source>
        <dbReference type="EMBL" id="MCG9970099.1"/>
    </source>
</evidence>
<reference evidence="2" key="1">
    <citation type="submission" date="2021-12" db="EMBL/GenBank/DDBJ databases">
        <title>Description of Gramella crocea sp. nov., a new bacterium isolated from activated sludge.</title>
        <authorList>
            <person name="Zhang X."/>
        </authorList>
    </citation>
    <scope>NUCLEOTIDE SEQUENCE</scope>
    <source>
        <strain evidence="2">YB25</strain>
    </source>
</reference>
<keyword evidence="3" id="KW-1185">Reference proteome</keyword>
<gene>
    <name evidence="2" type="ORF">LU635_00510</name>
</gene>
<feature type="domain" description="Peptidase M28" evidence="1">
    <location>
        <begin position="98"/>
        <end position="299"/>
    </location>
</feature>
<dbReference type="CDD" id="cd03877">
    <property type="entry name" value="M28_like"/>
    <property type="match status" value="1"/>
</dbReference>
<organism evidence="2 3">
    <name type="scientific">Christiangramia crocea</name>
    <dbReference type="NCBI Taxonomy" id="2904124"/>
    <lineage>
        <taxon>Bacteria</taxon>
        <taxon>Pseudomonadati</taxon>
        <taxon>Bacteroidota</taxon>
        <taxon>Flavobacteriia</taxon>
        <taxon>Flavobacteriales</taxon>
        <taxon>Flavobacteriaceae</taxon>
        <taxon>Christiangramia</taxon>
    </lineage>
</organism>
<sequence length="322" mass="36276">MRRYRFLPALGALLLMILIVLPVHSQALKNIEGEILPDEVRLSMEYLASDELAGRNTGSGEIDMAAEFIEDKFSESGLKPYFETYRDSFMIDDLHAFNIVGIVEGVDEELKDEYIIIGAHYDHIGEGEPVDGDKIANGANDNASGTVGVIELAKYFGTLKENKRSLMFVLFSGEEKGLKGSKHLAEKLKGEDLDLYAMVNLEMIGVPMKAKEYLAYITGYENSNLAEKFNEYSGGEEILGFLPQAKQLSLFKRSDNYPFHEEFGIPAQTICTFDFSNYPYYHHVNDEAEFMDYEHMAALVEKLLPGLLKMANTEEKEIKLTD</sequence>
<dbReference type="PANTHER" id="PTHR12147:SF26">
    <property type="entry name" value="PEPTIDASE M28 DOMAIN-CONTAINING PROTEIN"/>
    <property type="match status" value="1"/>
</dbReference>
<dbReference type="Pfam" id="PF04389">
    <property type="entry name" value="Peptidase_M28"/>
    <property type="match status" value="1"/>
</dbReference>
<dbReference type="Gene3D" id="3.40.630.10">
    <property type="entry name" value="Zn peptidases"/>
    <property type="match status" value="1"/>
</dbReference>
<dbReference type="InterPro" id="IPR045175">
    <property type="entry name" value="M28_fam"/>
</dbReference>
<dbReference type="PANTHER" id="PTHR12147">
    <property type="entry name" value="METALLOPEPTIDASE M28 FAMILY MEMBER"/>
    <property type="match status" value="1"/>
</dbReference>
<dbReference type="AlphaFoldDB" id="A0A9X1UVB6"/>
<evidence type="ECO:0000313" key="3">
    <source>
        <dbReference type="Proteomes" id="UP001139344"/>
    </source>
</evidence>
<accession>A0A9X1UVB6</accession>
<comment type="caution">
    <text evidence="2">The sequence shown here is derived from an EMBL/GenBank/DDBJ whole genome shotgun (WGS) entry which is preliminary data.</text>
</comment>
<proteinExistence type="predicted"/>
<dbReference type="GO" id="GO:0008235">
    <property type="term" value="F:metalloexopeptidase activity"/>
    <property type="evidence" value="ECO:0007669"/>
    <property type="project" value="InterPro"/>
</dbReference>
<dbReference type="InterPro" id="IPR007484">
    <property type="entry name" value="Peptidase_M28"/>
</dbReference>
<name>A0A9X1UVB6_9FLAO</name>
<dbReference type="GO" id="GO:0006508">
    <property type="term" value="P:proteolysis"/>
    <property type="evidence" value="ECO:0007669"/>
    <property type="project" value="InterPro"/>
</dbReference>